<accession>A0ABS3QEB8</accession>
<keyword evidence="2" id="KW-0255">Endonuclease</keyword>
<dbReference type="PANTHER" id="PTHR36558:SF1">
    <property type="entry name" value="RESTRICTION ENDONUCLEASE DOMAIN-CONTAINING PROTEIN-RELATED"/>
    <property type="match status" value="1"/>
</dbReference>
<dbReference type="CDD" id="cd06260">
    <property type="entry name" value="DUF820-like"/>
    <property type="match status" value="1"/>
</dbReference>
<feature type="domain" description="Putative restriction endonuclease" evidence="1">
    <location>
        <begin position="21"/>
        <end position="189"/>
    </location>
</feature>
<organism evidence="2 3">
    <name type="scientific">Hymenobacter negativus</name>
    <dbReference type="NCBI Taxonomy" id="2795026"/>
    <lineage>
        <taxon>Bacteria</taxon>
        <taxon>Pseudomonadati</taxon>
        <taxon>Bacteroidota</taxon>
        <taxon>Cytophagia</taxon>
        <taxon>Cytophagales</taxon>
        <taxon>Hymenobacteraceae</taxon>
        <taxon>Hymenobacter</taxon>
    </lineage>
</organism>
<dbReference type="InterPro" id="IPR008538">
    <property type="entry name" value="Uma2"/>
</dbReference>
<gene>
    <name evidence="2" type="ORF">J4E00_11035</name>
</gene>
<comment type="caution">
    <text evidence="2">The sequence shown here is derived from an EMBL/GenBank/DDBJ whole genome shotgun (WGS) entry which is preliminary data.</text>
</comment>
<dbReference type="EMBL" id="JAGETZ010000004">
    <property type="protein sequence ID" value="MBO2009587.1"/>
    <property type="molecule type" value="Genomic_DNA"/>
</dbReference>
<dbReference type="GO" id="GO:0004519">
    <property type="term" value="F:endonuclease activity"/>
    <property type="evidence" value="ECO:0007669"/>
    <property type="project" value="UniProtKB-KW"/>
</dbReference>
<dbReference type="InterPro" id="IPR011335">
    <property type="entry name" value="Restrct_endonuc-II-like"/>
</dbReference>
<keyword evidence="2" id="KW-0378">Hydrolase</keyword>
<dbReference type="SUPFAM" id="SSF52980">
    <property type="entry name" value="Restriction endonuclease-like"/>
    <property type="match status" value="1"/>
</dbReference>
<dbReference type="Pfam" id="PF05685">
    <property type="entry name" value="Uma2"/>
    <property type="match status" value="1"/>
</dbReference>
<keyword evidence="2" id="KW-0540">Nuclease</keyword>
<evidence type="ECO:0000259" key="1">
    <source>
        <dbReference type="Pfam" id="PF05685"/>
    </source>
</evidence>
<dbReference type="Gene3D" id="3.90.1570.10">
    <property type="entry name" value="tt1808, chain A"/>
    <property type="match status" value="1"/>
</dbReference>
<dbReference type="Proteomes" id="UP000664369">
    <property type="component" value="Unassembled WGS sequence"/>
</dbReference>
<keyword evidence="3" id="KW-1185">Reference proteome</keyword>
<dbReference type="PANTHER" id="PTHR36558">
    <property type="entry name" value="GLR1098 PROTEIN"/>
    <property type="match status" value="1"/>
</dbReference>
<protein>
    <submittedName>
        <fullName evidence="2">Uma2 family endonuclease</fullName>
    </submittedName>
</protein>
<proteinExistence type="predicted"/>
<evidence type="ECO:0000313" key="3">
    <source>
        <dbReference type="Proteomes" id="UP000664369"/>
    </source>
</evidence>
<reference evidence="2 3" key="1">
    <citation type="submission" date="2021-03" db="EMBL/GenBank/DDBJ databases">
        <authorList>
            <person name="Kim M.K."/>
        </authorList>
    </citation>
    <scope>NUCLEOTIDE SEQUENCE [LARGE SCALE GENOMIC DNA]</scope>
    <source>
        <strain evidence="2 3">BT442</strain>
    </source>
</reference>
<dbReference type="InterPro" id="IPR012296">
    <property type="entry name" value="Nuclease_put_TT1808"/>
</dbReference>
<evidence type="ECO:0000313" key="2">
    <source>
        <dbReference type="EMBL" id="MBO2009587.1"/>
    </source>
</evidence>
<name>A0ABS3QEB8_9BACT</name>
<sequence>MEAAITSLSQLDPNGSYTYADYLTWRFDEFVELIKGKVLRPMAGAGRRHQQVSRRLGYAIDSHLRRSSCELYYAPFDVRLTRVTGAGDAQVQTVVQPDILVVCDTAKLDERGCVGAPDWIIEIVSPGNLKHDTKTKFDLYQENGVREYWVVFPGEQTVLAYVLDEHGRYEVAGEYAAPGPMPVTVLPGLAVEWSEVFDAAV</sequence>